<dbReference type="AlphaFoldDB" id="A0A0F9AHV4"/>
<organism evidence="1">
    <name type="scientific">marine sediment metagenome</name>
    <dbReference type="NCBI Taxonomy" id="412755"/>
    <lineage>
        <taxon>unclassified sequences</taxon>
        <taxon>metagenomes</taxon>
        <taxon>ecological metagenomes</taxon>
    </lineage>
</organism>
<accession>A0A0F9AHV4</accession>
<sequence>MINDRRIQDELDKMFMINDDNVSILYNISYLDTLAESFNYKKVAKVCKIQISRYINRIVNIVISTQI</sequence>
<evidence type="ECO:0000313" key="1">
    <source>
        <dbReference type="EMBL" id="KKL09169.1"/>
    </source>
</evidence>
<protein>
    <submittedName>
        <fullName evidence="1">Uncharacterized protein</fullName>
    </submittedName>
</protein>
<comment type="caution">
    <text evidence="1">The sequence shown here is derived from an EMBL/GenBank/DDBJ whole genome shotgun (WGS) entry which is preliminary data.</text>
</comment>
<dbReference type="EMBL" id="LAZR01042588">
    <property type="protein sequence ID" value="KKL09169.1"/>
    <property type="molecule type" value="Genomic_DNA"/>
</dbReference>
<reference evidence="1" key="1">
    <citation type="journal article" date="2015" name="Nature">
        <title>Complex archaea that bridge the gap between prokaryotes and eukaryotes.</title>
        <authorList>
            <person name="Spang A."/>
            <person name="Saw J.H."/>
            <person name="Jorgensen S.L."/>
            <person name="Zaremba-Niedzwiedzka K."/>
            <person name="Martijn J."/>
            <person name="Lind A.E."/>
            <person name="van Eijk R."/>
            <person name="Schleper C."/>
            <person name="Guy L."/>
            <person name="Ettema T.J."/>
        </authorList>
    </citation>
    <scope>NUCLEOTIDE SEQUENCE</scope>
</reference>
<gene>
    <name evidence="1" type="ORF">LCGC14_2568550</name>
</gene>
<name>A0A0F9AHV4_9ZZZZ</name>
<proteinExistence type="predicted"/>